<evidence type="ECO:0000256" key="1">
    <source>
        <dbReference type="SAM" id="MobiDB-lite"/>
    </source>
</evidence>
<comment type="caution">
    <text evidence="2">The sequence shown here is derived from an EMBL/GenBank/DDBJ whole genome shotgun (WGS) entry which is preliminary data.</text>
</comment>
<proteinExistence type="predicted"/>
<evidence type="ECO:0000313" key="3">
    <source>
        <dbReference type="Proteomes" id="UP000287033"/>
    </source>
</evidence>
<evidence type="ECO:0000313" key="2">
    <source>
        <dbReference type="EMBL" id="GCC41508.1"/>
    </source>
</evidence>
<accession>A0A401TFU9</accession>
<feature type="non-terminal residue" evidence="2">
    <location>
        <position position="1"/>
    </location>
</feature>
<keyword evidence="3" id="KW-1185">Reference proteome</keyword>
<feature type="region of interest" description="Disordered" evidence="1">
    <location>
        <begin position="20"/>
        <end position="40"/>
    </location>
</feature>
<dbReference type="Proteomes" id="UP000287033">
    <property type="component" value="Unassembled WGS sequence"/>
</dbReference>
<organism evidence="2 3">
    <name type="scientific">Chiloscyllium punctatum</name>
    <name type="common">Brownbanded bambooshark</name>
    <name type="synonym">Hemiscyllium punctatum</name>
    <dbReference type="NCBI Taxonomy" id="137246"/>
    <lineage>
        <taxon>Eukaryota</taxon>
        <taxon>Metazoa</taxon>
        <taxon>Chordata</taxon>
        <taxon>Craniata</taxon>
        <taxon>Vertebrata</taxon>
        <taxon>Chondrichthyes</taxon>
        <taxon>Elasmobranchii</taxon>
        <taxon>Galeomorphii</taxon>
        <taxon>Galeoidea</taxon>
        <taxon>Orectolobiformes</taxon>
        <taxon>Hemiscylliidae</taxon>
        <taxon>Chiloscyllium</taxon>
    </lineage>
</organism>
<gene>
    <name evidence="2" type="ORF">chiPu_0025111</name>
</gene>
<sequence>ALKWKVLVKGKRIGQLEDYLDGQGEDHDTGEVTDEDEAAEVDDENIKNEVKRKGKVKVALGLHQLKPC</sequence>
<name>A0A401TFU9_CHIPU</name>
<dbReference type="AlphaFoldDB" id="A0A401TFU9"/>
<protein>
    <submittedName>
        <fullName evidence="2">Uncharacterized protein</fullName>
    </submittedName>
</protein>
<reference evidence="2 3" key="1">
    <citation type="journal article" date="2018" name="Nat. Ecol. Evol.">
        <title>Shark genomes provide insights into elasmobranch evolution and the origin of vertebrates.</title>
        <authorList>
            <person name="Hara Y"/>
            <person name="Yamaguchi K"/>
            <person name="Onimaru K"/>
            <person name="Kadota M"/>
            <person name="Koyanagi M"/>
            <person name="Keeley SD"/>
            <person name="Tatsumi K"/>
            <person name="Tanaka K"/>
            <person name="Motone F"/>
            <person name="Kageyama Y"/>
            <person name="Nozu R"/>
            <person name="Adachi N"/>
            <person name="Nishimura O"/>
            <person name="Nakagawa R"/>
            <person name="Tanegashima C"/>
            <person name="Kiyatake I"/>
            <person name="Matsumoto R"/>
            <person name="Murakumo K"/>
            <person name="Nishida K"/>
            <person name="Terakita A"/>
            <person name="Kuratani S"/>
            <person name="Sato K"/>
            <person name="Hyodo S Kuraku.S."/>
        </authorList>
    </citation>
    <scope>NUCLEOTIDE SEQUENCE [LARGE SCALE GENOMIC DNA]</scope>
</reference>
<feature type="compositionally biased region" description="Acidic residues" evidence="1">
    <location>
        <begin position="31"/>
        <end position="40"/>
    </location>
</feature>
<dbReference type="STRING" id="137246.A0A401TFU9"/>
<dbReference type="EMBL" id="BEZZ01052389">
    <property type="protein sequence ID" value="GCC41508.1"/>
    <property type="molecule type" value="Genomic_DNA"/>
</dbReference>